<dbReference type="SUPFAM" id="SSF55804">
    <property type="entry name" value="Phoshotransferase/anion transport protein"/>
    <property type="match status" value="1"/>
</dbReference>
<evidence type="ECO:0000256" key="4">
    <source>
        <dbReference type="ARBA" id="ARBA00022475"/>
    </source>
</evidence>
<proteinExistence type="predicted"/>
<dbReference type="GO" id="GO:0009401">
    <property type="term" value="P:phosphoenolpyruvate-dependent sugar phosphotransferase system"/>
    <property type="evidence" value="ECO:0007669"/>
    <property type="project" value="UniProtKB-KW"/>
</dbReference>
<dbReference type="Pfam" id="PF00359">
    <property type="entry name" value="PTS_EIIA_2"/>
    <property type="match status" value="1"/>
</dbReference>
<dbReference type="GO" id="GO:0022877">
    <property type="term" value="F:protein-N(PI)-phosphohistidine-fructose phosphotransferase system transporter activity"/>
    <property type="evidence" value="ECO:0007669"/>
    <property type="project" value="InterPro"/>
</dbReference>
<keyword evidence="11 12" id="KW-0472">Membrane</keyword>
<dbReference type="GO" id="GO:0005886">
    <property type="term" value="C:plasma membrane"/>
    <property type="evidence" value="ECO:0007669"/>
    <property type="project" value="UniProtKB-SubCell"/>
</dbReference>
<dbReference type="InterPro" id="IPR013011">
    <property type="entry name" value="PTS_EIIB_2"/>
</dbReference>
<accession>A0A3E4XBB9</accession>
<dbReference type="FunFam" id="3.40.930.10:FF:000009">
    <property type="entry name" value="PTS system, fructose specific IIABC component"/>
    <property type="match status" value="1"/>
</dbReference>
<evidence type="ECO:0000259" key="13">
    <source>
        <dbReference type="PROSITE" id="PS51094"/>
    </source>
</evidence>
<keyword evidence="8" id="KW-0598">Phosphotransferase system</keyword>
<evidence type="ECO:0000256" key="1">
    <source>
        <dbReference type="ARBA" id="ARBA00004429"/>
    </source>
</evidence>
<dbReference type="InterPro" id="IPR002178">
    <property type="entry name" value="PTS_EIIA_type-2_dom"/>
</dbReference>
<feature type="transmembrane region" description="Helical" evidence="12">
    <location>
        <begin position="616"/>
        <end position="636"/>
    </location>
</feature>
<evidence type="ECO:0000259" key="15">
    <source>
        <dbReference type="PROSITE" id="PS51104"/>
    </source>
</evidence>
<protein>
    <submittedName>
        <fullName evidence="16">PTS fructose transporter subunit IIC</fullName>
    </submittedName>
</protein>
<feature type="transmembrane region" description="Helical" evidence="12">
    <location>
        <begin position="355"/>
        <end position="381"/>
    </location>
</feature>
<keyword evidence="5" id="KW-0597">Phosphoprotein</keyword>
<dbReference type="PROSITE" id="PS51104">
    <property type="entry name" value="PTS_EIIC_TYPE_2"/>
    <property type="match status" value="1"/>
</dbReference>
<dbReference type="InterPro" id="IPR003501">
    <property type="entry name" value="PTS_EIIB_2/3"/>
</dbReference>
<keyword evidence="10 12" id="KW-1133">Transmembrane helix</keyword>
<comment type="subcellular location">
    <subcellularLocation>
        <location evidence="1">Cell inner membrane</location>
        <topology evidence="1">Multi-pass membrane protein</topology>
    </subcellularLocation>
    <subcellularLocation>
        <location evidence="2">Cytoplasm</location>
    </subcellularLocation>
</comment>
<dbReference type="InterPro" id="IPR050864">
    <property type="entry name" value="Bacterial_PTS_Sugar_Transport"/>
</dbReference>
<dbReference type="NCBIfam" id="TIGR00829">
    <property type="entry name" value="FRU"/>
    <property type="match status" value="1"/>
</dbReference>
<dbReference type="PANTHER" id="PTHR30505">
    <property type="entry name" value="FRUCTOSE-LIKE PERMEASE"/>
    <property type="match status" value="1"/>
</dbReference>
<dbReference type="SUPFAM" id="SSF52794">
    <property type="entry name" value="PTS system IIB component-like"/>
    <property type="match status" value="1"/>
</dbReference>
<dbReference type="PANTHER" id="PTHR30505:SF28">
    <property type="entry name" value="PTS SYSTEM 2-O-ALPHA-MANNOSYL-D-GLYCERATE-SPECIFIC EIIABC COMPONENT"/>
    <property type="match status" value="1"/>
</dbReference>
<dbReference type="GO" id="GO:0005351">
    <property type="term" value="F:carbohydrate:proton symporter activity"/>
    <property type="evidence" value="ECO:0007669"/>
    <property type="project" value="InterPro"/>
</dbReference>
<feature type="transmembrane region" description="Helical" evidence="12">
    <location>
        <begin position="476"/>
        <end position="496"/>
    </location>
</feature>
<keyword evidence="4" id="KW-1003">Cell membrane</keyword>
<feature type="transmembrane region" description="Helical" evidence="12">
    <location>
        <begin position="517"/>
        <end position="539"/>
    </location>
</feature>
<dbReference type="InterPro" id="IPR004715">
    <property type="entry name" value="PTS_IIA_fruc"/>
</dbReference>
<name>A0A3E4XBB9_9FIRM</name>
<evidence type="ECO:0000256" key="9">
    <source>
        <dbReference type="ARBA" id="ARBA00022692"/>
    </source>
</evidence>
<evidence type="ECO:0000256" key="5">
    <source>
        <dbReference type="ARBA" id="ARBA00022553"/>
    </source>
</evidence>
<dbReference type="GO" id="GO:0090563">
    <property type="term" value="F:protein-phosphocysteine-sugar phosphotransferase activity"/>
    <property type="evidence" value="ECO:0007669"/>
    <property type="project" value="TreeGrafter"/>
</dbReference>
<dbReference type="InterPro" id="IPR013014">
    <property type="entry name" value="PTS_EIIC_2"/>
</dbReference>
<dbReference type="FunFam" id="3.40.50.2300:FF:000014">
    <property type="entry name" value="PTS system fructose-like transporter subunit IIB"/>
    <property type="match status" value="1"/>
</dbReference>
<dbReference type="Proteomes" id="UP000260717">
    <property type="component" value="Unassembled WGS sequence"/>
</dbReference>
<evidence type="ECO:0000313" key="17">
    <source>
        <dbReference type="Proteomes" id="UP000260717"/>
    </source>
</evidence>
<dbReference type="Pfam" id="PF02302">
    <property type="entry name" value="PTS_IIB"/>
    <property type="match status" value="1"/>
</dbReference>
<evidence type="ECO:0000256" key="7">
    <source>
        <dbReference type="ARBA" id="ARBA00022679"/>
    </source>
</evidence>
<keyword evidence="3" id="KW-0813">Transport</keyword>
<evidence type="ECO:0000313" key="16">
    <source>
        <dbReference type="EMBL" id="RGM51713.1"/>
    </source>
</evidence>
<organism evidence="16 17">
    <name type="scientific">Agathobacter rectalis</name>
    <dbReference type="NCBI Taxonomy" id="39491"/>
    <lineage>
        <taxon>Bacteria</taxon>
        <taxon>Bacillati</taxon>
        <taxon>Bacillota</taxon>
        <taxon>Clostridia</taxon>
        <taxon>Lachnospirales</taxon>
        <taxon>Lachnospiraceae</taxon>
        <taxon>Agathobacter</taxon>
    </lineage>
</organism>
<evidence type="ECO:0000256" key="8">
    <source>
        <dbReference type="ARBA" id="ARBA00022683"/>
    </source>
</evidence>
<dbReference type="Gene3D" id="3.40.50.2300">
    <property type="match status" value="1"/>
</dbReference>
<dbReference type="InterPro" id="IPR003353">
    <property type="entry name" value="PTS_IIB_fruc"/>
</dbReference>
<dbReference type="InterPro" id="IPR036095">
    <property type="entry name" value="PTS_EIIB-like_sf"/>
</dbReference>
<evidence type="ECO:0000256" key="3">
    <source>
        <dbReference type="ARBA" id="ARBA00022448"/>
    </source>
</evidence>
<evidence type="ECO:0000256" key="11">
    <source>
        <dbReference type="ARBA" id="ARBA00023136"/>
    </source>
</evidence>
<dbReference type="CDD" id="cd05569">
    <property type="entry name" value="PTS_IIB_fructose"/>
    <property type="match status" value="1"/>
</dbReference>
<dbReference type="RefSeq" id="WP_117714389.1">
    <property type="nucleotide sequence ID" value="NZ_QSTI01000003.1"/>
</dbReference>
<feature type="transmembrane region" description="Helical" evidence="12">
    <location>
        <begin position="577"/>
        <end position="596"/>
    </location>
</feature>
<comment type="caution">
    <text evidence="16">The sequence shown here is derived from an EMBL/GenBank/DDBJ whole genome shotgun (WGS) entry which is preliminary data.</text>
</comment>
<evidence type="ECO:0000256" key="2">
    <source>
        <dbReference type="ARBA" id="ARBA00004496"/>
    </source>
</evidence>
<dbReference type="AlphaFoldDB" id="A0A3E4XBB9"/>
<feature type="transmembrane region" description="Helical" evidence="12">
    <location>
        <begin position="401"/>
        <end position="424"/>
    </location>
</feature>
<dbReference type="InterPro" id="IPR006327">
    <property type="entry name" value="PTS_IIC_fruc"/>
</dbReference>
<evidence type="ECO:0000256" key="12">
    <source>
        <dbReference type="SAM" id="Phobius"/>
    </source>
</evidence>
<dbReference type="PROSITE" id="PS00372">
    <property type="entry name" value="PTS_EIIA_TYPE_2_HIS"/>
    <property type="match status" value="1"/>
</dbReference>
<dbReference type="NCBIfam" id="TIGR01427">
    <property type="entry name" value="PTS_IIC_fructo"/>
    <property type="match status" value="1"/>
</dbReference>
<gene>
    <name evidence="16" type="ORF">DXC13_02535</name>
</gene>
<keyword evidence="7" id="KW-0808">Transferase</keyword>
<feature type="domain" description="PTS EIIB type-2" evidence="14">
    <location>
        <begin position="177"/>
        <end position="272"/>
    </location>
</feature>
<dbReference type="EMBL" id="QSTI01000003">
    <property type="protein sequence ID" value="RGM51713.1"/>
    <property type="molecule type" value="Genomic_DNA"/>
</dbReference>
<feature type="transmembrane region" description="Helical" evidence="12">
    <location>
        <begin position="436"/>
        <end position="456"/>
    </location>
</feature>
<dbReference type="CDD" id="cd00211">
    <property type="entry name" value="PTS_IIA_fru"/>
    <property type="match status" value="1"/>
</dbReference>
<dbReference type="PROSITE" id="PS51099">
    <property type="entry name" value="PTS_EIIB_TYPE_2"/>
    <property type="match status" value="1"/>
</dbReference>
<feature type="transmembrane region" description="Helical" evidence="12">
    <location>
        <begin position="312"/>
        <end position="334"/>
    </location>
</feature>
<evidence type="ECO:0000259" key="14">
    <source>
        <dbReference type="PROSITE" id="PS51099"/>
    </source>
</evidence>
<dbReference type="Pfam" id="PF02378">
    <property type="entry name" value="PTS_EIIC"/>
    <property type="match status" value="1"/>
</dbReference>
<feature type="domain" description="PTS EIIA type-2" evidence="13">
    <location>
        <begin position="5"/>
        <end position="149"/>
    </location>
</feature>
<keyword evidence="6" id="KW-0762">Sugar transport</keyword>
<dbReference type="InterPro" id="IPR016152">
    <property type="entry name" value="PTrfase/Anion_transptr"/>
</dbReference>
<dbReference type="InterPro" id="IPR003352">
    <property type="entry name" value="PTS_EIIC"/>
</dbReference>
<dbReference type="NCBIfam" id="TIGR00848">
    <property type="entry name" value="fruA"/>
    <property type="match status" value="1"/>
</dbReference>
<evidence type="ECO:0000256" key="10">
    <source>
        <dbReference type="ARBA" id="ARBA00022989"/>
    </source>
</evidence>
<dbReference type="GO" id="GO:0005737">
    <property type="term" value="C:cytoplasm"/>
    <property type="evidence" value="ECO:0007669"/>
    <property type="project" value="UniProtKB-SubCell"/>
</dbReference>
<keyword evidence="9 12" id="KW-0812">Transmembrane</keyword>
<reference evidence="16 17" key="1">
    <citation type="submission" date="2018-08" db="EMBL/GenBank/DDBJ databases">
        <title>A genome reference for cultivated species of the human gut microbiota.</title>
        <authorList>
            <person name="Zou Y."/>
            <person name="Xue W."/>
            <person name="Luo G."/>
        </authorList>
    </citation>
    <scope>NUCLEOTIDE SEQUENCE [LARGE SCALE GENOMIC DNA]</scope>
    <source>
        <strain evidence="16 17">OM08-12AT</strain>
    </source>
</reference>
<dbReference type="Gene3D" id="3.40.930.10">
    <property type="entry name" value="Mannitol-specific EII, Chain A"/>
    <property type="match status" value="1"/>
</dbReference>
<feature type="domain" description="PTS EIIC type-2" evidence="15">
    <location>
        <begin position="301"/>
        <end position="642"/>
    </location>
</feature>
<evidence type="ECO:0000256" key="6">
    <source>
        <dbReference type="ARBA" id="ARBA00022597"/>
    </source>
</evidence>
<dbReference type="PROSITE" id="PS51094">
    <property type="entry name" value="PTS_EIIA_TYPE_2"/>
    <property type="match status" value="1"/>
</dbReference>
<sequence>MTIRDLLAAESINLNGTPAGKTEALNQCIDLMAKSGKIADVEKYRKGVFAREEEGTTGIGMGIAIPHCKSDAVIKAGLAAMVVKDGVEFESLDGTPAKIIFLIAAPNTEDNVHLQVLSKLSVMLMDEQFTNSLINAGSVDEFLNIIDSAEKAKDEKEAVKEAKAKEPVEVKKDDVFIVAVTACPTGIAHTYMAAEAIEKKAKELGYQVKVETRGSGGAKNVLTDDEIAKAAGVIVACDTNVPTDRFDGKKVIECQVSDGINKAEELIKRIAAGDAPVFKASGKKEASHSSVGGKESIGHKIYKHLMNGVSHMLPFVVGGGILIAIAFLIDGFSVDLNSLPADQRANFGTITQAAAMFKGIGGTAFGFMLPILAGFIAMSIADRPGLAVGFVGGSIAANGTSGFLGALVAGFVAGYIVLLLKKVFSKLPESLDGMKPVLLYPLLGIFLVGVIMQFVVEPPIGALNTAINNGLNGLNGASAVVLGILLGGMMSVDMGGPVNKAAYVFGTASIAAGNYNIMAAVMIGGMVPPIAIALATIFFKNKFTAEERKAGPTNFIMGLSFITEGAIPFAASDPLHVLPACVVGSAVAGGLSMAFGCTLMAPHGGIFVVPTIGNPLMYLVALVIGSFIACGLLGLLKKKVSE</sequence>